<accession>A0ACB8D5I4</accession>
<proteinExistence type="predicted"/>
<comment type="caution">
    <text evidence="1">The sequence shown here is derived from an EMBL/GenBank/DDBJ whole genome shotgun (WGS) entry which is preliminary data.</text>
</comment>
<evidence type="ECO:0000313" key="2">
    <source>
        <dbReference type="Proteomes" id="UP000821865"/>
    </source>
</evidence>
<name>A0ACB8D5I4_DERSI</name>
<organism evidence="1 2">
    <name type="scientific">Dermacentor silvarum</name>
    <name type="common">Tick</name>
    <dbReference type="NCBI Taxonomy" id="543639"/>
    <lineage>
        <taxon>Eukaryota</taxon>
        <taxon>Metazoa</taxon>
        <taxon>Ecdysozoa</taxon>
        <taxon>Arthropoda</taxon>
        <taxon>Chelicerata</taxon>
        <taxon>Arachnida</taxon>
        <taxon>Acari</taxon>
        <taxon>Parasitiformes</taxon>
        <taxon>Ixodida</taxon>
        <taxon>Ixodoidea</taxon>
        <taxon>Ixodidae</taxon>
        <taxon>Rhipicephalinae</taxon>
        <taxon>Dermacentor</taxon>
    </lineage>
</organism>
<dbReference type="Proteomes" id="UP000821865">
    <property type="component" value="Chromosome 3"/>
</dbReference>
<dbReference type="EMBL" id="CM023472">
    <property type="protein sequence ID" value="KAH7959695.1"/>
    <property type="molecule type" value="Genomic_DNA"/>
</dbReference>
<protein>
    <submittedName>
        <fullName evidence="1">Uncharacterized protein</fullName>
    </submittedName>
</protein>
<reference evidence="1" key="1">
    <citation type="submission" date="2020-05" db="EMBL/GenBank/DDBJ databases">
        <title>Large-scale comparative analyses of tick genomes elucidate their genetic diversity and vector capacities.</title>
        <authorList>
            <person name="Jia N."/>
            <person name="Wang J."/>
            <person name="Shi W."/>
            <person name="Du L."/>
            <person name="Sun Y."/>
            <person name="Zhan W."/>
            <person name="Jiang J."/>
            <person name="Wang Q."/>
            <person name="Zhang B."/>
            <person name="Ji P."/>
            <person name="Sakyi L.B."/>
            <person name="Cui X."/>
            <person name="Yuan T."/>
            <person name="Jiang B."/>
            <person name="Yang W."/>
            <person name="Lam T.T.-Y."/>
            <person name="Chang Q."/>
            <person name="Ding S."/>
            <person name="Wang X."/>
            <person name="Zhu J."/>
            <person name="Ruan X."/>
            <person name="Zhao L."/>
            <person name="Wei J."/>
            <person name="Que T."/>
            <person name="Du C."/>
            <person name="Cheng J."/>
            <person name="Dai P."/>
            <person name="Han X."/>
            <person name="Huang E."/>
            <person name="Gao Y."/>
            <person name="Liu J."/>
            <person name="Shao H."/>
            <person name="Ye R."/>
            <person name="Li L."/>
            <person name="Wei W."/>
            <person name="Wang X."/>
            <person name="Wang C."/>
            <person name="Yang T."/>
            <person name="Huo Q."/>
            <person name="Li W."/>
            <person name="Guo W."/>
            <person name="Chen H."/>
            <person name="Zhou L."/>
            <person name="Ni X."/>
            <person name="Tian J."/>
            <person name="Zhou Y."/>
            <person name="Sheng Y."/>
            <person name="Liu T."/>
            <person name="Pan Y."/>
            <person name="Xia L."/>
            <person name="Li J."/>
            <person name="Zhao F."/>
            <person name="Cao W."/>
        </authorList>
    </citation>
    <scope>NUCLEOTIDE SEQUENCE</scope>
    <source>
        <strain evidence="1">Dsil-2018</strain>
    </source>
</reference>
<keyword evidence="2" id="KW-1185">Reference proteome</keyword>
<evidence type="ECO:0000313" key="1">
    <source>
        <dbReference type="EMBL" id="KAH7959695.1"/>
    </source>
</evidence>
<gene>
    <name evidence="1" type="ORF">HPB49_013120</name>
</gene>
<sequence>MAGQFASVGRKKKVTSDRVDVHNAFLFGPSLMTMLGNICSFHAGGNRRALKIVSNAFEATAEGPVNTSTWAIVTLPGAVLALIICTTVIWFIYVRPHEPDPLSSDNLAVMRAAQERSAARGKQRGVQCACAAYLAIFGLSYAPALLMDLEPRMATVVALTSMVLVTSALASCLRVAFEFLQHVWRMLPWGVVFMLGATQVASTLLQESGLPSELFKLISTSFWEERSVIEVQAMLAFAASVLAETTDKQVLVEIMTPMVVHIAELKQMYPEYYAIPVIVGASSNFIMPASVPFAILHGLAKVPFLKLLLVGLFAKIVIISMVIGTVSVVDRVGYLGSQTHANSA</sequence>